<evidence type="ECO:0000313" key="1">
    <source>
        <dbReference type="EMBL" id="RUS31258.1"/>
    </source>
</evidence>
<gene>
    <name evidence="1" type="ORF">BC938DRAFT_478166</name>
</gene>
<dbReference type="AlphaFoldDB" id="A0A433QNC6"/>
<organism evidence="1 2">
    <name type="scientific">Jimgerdemannia flammicorona</name>
    <dbReference type="NCBI Taxonomy" id="994334"/>
    <lineage>
        <taxon>Eukaryota</taxon>
        <taxon>Fungi</taxon>
        <taxon>Fungi incertae sedis</taxon>
        <taxon>Mucoromycota</taxon>
        <taxon>Mucoromycotina</taxon>
        <taxon>Endogonomycetes</taxon>
        <taxon>Endogonales</taxon>
        <taxon>Endogonaceae</taxon>
        <taxon>Jimgerdemannia</taxon>
    </lineage>
</organism>
<proteinExistence type="predicted"/>
<accession>A0A433QNC6</accession>
<protein>
    <submittedName>
        <fullName evidence="1">Uncharacterized protein</fullName>
    </submittedName>
</protein>
<dbReference type="Proteomes" id="UP000274822">
    <property type="component" value="Unassembled WGS sequence"/>
</dbReference>
<reference evidence="1 2" key="1">
    <citation type="journal article" date="2018" name="New Phytol.">
        <title>Phylogenomics of Endogonaceae and evolution of mycorrhizas within Mucoromycota.</title>
        <authorList>
            <person name="Chang Y."/>
            <person name="Desiro A."/>
            <person name="Na H."/>
            <person name="Sandor L."/>
            <person name="Lipzen A."/>
            <person name="Clum A."/>
            <person name="Barry K."/>
            <person name="Grigoriev I.V."/>
            <person name="Martin F.M."/>
            <person name="Stajich J.E."/>
            <person name="Smith M.E."/>
            <person name="Bonito G."/>
            <person name="Spatafora J.W."/>
        </authorList>
    </citation>
    <scope>NUCLEOTIDE SEQUENCE [LARGE SCALE GENOMIC DNA]</scope>
    <source>
        <strain evidence="1 2">AD002</strain>
    </source>
</reference>
<name>A0A433QNC6_9FUNG</name>
<evidence type="ECO:0000313" key="2">
    <source>
        <dbReference type="Proteomes" id="UP000274822"/>
    </source>
</evidence>
<sequence>MNGGVVVGGIARLVRRYDWWWSGRRRLSALDQRNGNICSRLRGLTMSWIRYTAAAYAICFASLNHRFTPYMELHSYISHHH</sequence>
<keyword evidence="2" id="KW-1185">Reference proteome</keyword>
<comment type="caution">
    <text evidence="1">The sequence shown here is derived from an EMBL/GenBank/DDBJ whole genome shotgun (WGS) entry which is preliminary data.</text>
</comment>
<dbReference type="EMBL" id="RBNJ01003122">
    <property type="protein sequence ID" value="RUS31258.1"/>
    <property type="molecule type" value="Genomic_DNA"/>
</dbReference>